<evidence type="ECO:0000256" key="7">
    <source>
        <dbReference type="HAMAP-Rule" id="MF_01931"/>
    </source>
</evidence>
<dbReference type="GO" id="GO:0000287">
    <property type="term" value="F:magnesium ion binding"/>
    <property type="evidence" value="ECO:0007669"/>
    <property type="project" value="UniProtKB-UniRule"/>
</dbReference>
<dbReference type="Gene3D" id="3.40.50.2020">
    <property type="match status" value="1"/>
</dbReference>
<keyword evidence="7 10" id="KW-0479">Metal-binding</keyword>
<feature type="binding site" evidence="7 10">
    <location>
        <position position="358"/>
    </location>
    <ligand>
        <name>Mg(2+)</name>
        <dbReference type="ChEBI" id="CHEBI:18420"/>
    </ligand>
</feature>
<evidence type="ECO:0000256" key="8">
    <source>
        <dbReference type="PIRNR" id="PIRNR000485"/>
    </source>
</evidence>
<dbReference type="Pfam" id="PF13537">
    <property type="entry name" value="GATase_7"/>
    <property type="match status" value="1"/>
</dbReference>
<keyword evidence="7 10" id="KW-0460">Magnesium</keyword>
<dbReference type="GO" id="GO:0009113">
    <property type="term" value="P:purine nucleobase biosynthetic process"/>
    <property type="evidence" value="ECO:0007669"/>
    <property type="project" value="UniProtKB-UniRule"/>
</dbReference>
<evidence type="ECO:0000313" key="14">
    <source>
        <dbReference type="Proteomes" id="UP000054976"/>
    </source>
</evidence>
<dbReference type="EC" id="2.4.2.14" evidence="7"/>
<keyword evidence="5 7" id="KW-0658">Purine biosynthesis</keyword>
<dbReference type="CDD" id="cd06223">
    <property type="entry name" value="PRTases_typeI"/>
    <property type="match status" value="1"/>
</dbReference>
<dbReference type="SUPFAM" id="SSF56235">
    <property type="entry name" value="N-terminal nucleophile aminohydrolases (Ntn hydrolases)"/>
    <property type="match status" value="1"/>
</dbReference>
<evidence type="ECO:0000256" key="4">
    <source>
        <dbReference type="ARBA" id="ARBA00022679"/>
    </source>
</evidence>
<evidence type="ECO:0000313" key="13">
    <source>
        <dbReference type="EMBL" id="GAQ94162.1"/>
    </source>
</evidence>
<sequence length="470" mass="52310">MNKNNLFHDIHEECGIFGIFGHPEAANLTYLGLYALQHRGQEGAGICSSDGVKLYLEKSLGLVAEIFNEKVLRNLPGHIAIGHNRYSTTGSSTIENVQPLMATYSLGSIAIAHNGNLVDIDGLKSRLEKDGAIFQTTSDSEIILHLIARAKDGQVHERIANAVRQVRGAFSLLLMNEKELIAIRDPFGIRPLSLGQLKDAYVLASETCAFDLIGATYIRDIEPGEMLIIDENGARSIKIFNSVKKAHCVFEFIYFARPDSYIFDHTCVNTIRKELGRQLAREHPIDADIVIPVPDSGVPAALGYAEQSGIPFEFGLIRNHYVGRTFIEPKQSIRHFGVKIKLNPVREVLKGKKVIVIDDSIVRGTTSKKIVKMIRELGGAKEVHMRISSPPTVGPCFYGIDTPTRQELIASSHKIEEIRKYITADSLGYLSLEGLKKIIPNSDLYCMACFNCKYPIEFEHKKITQMELFS</sequence>
<keyword evidence="7 11" id="KW-0411">Iron-sulfur</keyword>
<dbReference type="InterPro" id="IPR017932">
    <property type="entry name" value="GATase_2_dom"/>
</dbReference>
<dbReference type="PANTHER" id="PTHR11907">
    <property type="entry name" value="AMIDOPHOSPHORIBOSYLTRANSFERASE"/>
    <property type="match status" value="1"/>
</dbReference>
<dbReference type="HAMAP" id="MF_01931">
    <property type="entry name" value="PurF"/>
    <property type="match status" value="1"/>
</dbReference>
<feature type="binding site" evidence="7 11">
    <location>
        <position position="446"/>
    </location>
    <ligand>
        <name>[4Fe-4S] cluster</name>
        <dbReference type="ChEBI" id="CHEBI:49883"/>
    </ligand>
</feature>
<evidence type="ECO:0000256" key="1">
    <source>
        <dbReference type="ARBA" id="ARBA00005209"/>
    </source>
</evidence>
<feature type="active site" description="Nucleophile" evidence="7 9">
    <location>
        <position position="14"/>
    </location>
</feature>
<feature type="binding site" evidence="7 10">
    <location>
        <position position="359"/>
    </location>
    <ligand>
        <name>Mg(2+)</name>
        <dbReference type="ChEBI" id="CHEBI:18420"/>
    </ligand>
</feature>
<keyword evidence="7 11" id="KW-0408">Iron</keyword>
<comment type="similarity">
    <text evidence="2 7 8">In the C-terminal section; belongs to the purine/pyrimidine phosphoribosyltransferase family.</text>
</comment>
<dbReference type="InterPro" id="IPR035584">
    <property type="entry name" value="PurF_N"/>
</dbReference>
<keyword evidence="3 7" id="KW-0328">Glycosyltransferase</keyword>
<dbReference type="InterPro" id="IPR029055">
    <property type="entry name" value="Ntn_hydrolases_N"/>
</dbReference>
<protein>
    <recommendedName>
        <fullName evidence="7">Amidophosphoribosyltransferase</fullName>
        <shortName evidence="7">ATase</shortName>
        <ecNumber evidence="7">2.4.2.14</ecNumber>
    </recommendedName>
    <alternativeName>
        <fullName evidence="7">Glutamine phosphoribosylpyrophosphate amidotransferase</fullName>
        <shortName evidence="7">GPATase</shortName>
    </alternativeName>
</protein>
<dbReference type="PIRSF" id="PIRSF000485">
    <property type="entry name" value="Amd_phspho_trans"/>
    <property type="match status" value="1"/>
</dbReference>
<evidence type="ECO:0000256" key="11">
    <source>
        <dbReference type="PIRSR" id="PIRSR000485-3"/>
    </source>
</evidence>
<feature type="binding site" evidence="7 11">
    <location>
        <position position="396"/>
    </location>
    <ligand>
        <name>[4Fe-4S] cluster</name>
        <dbReference type="ChEBI" id="CHEBI:49883"/>
    </ligand>
</feature>
<dbReference type="GO" id="GO:0051539">
    <property type="term" value="F:4 iron, 4 sulfur cluster binding"/>
    <property type="evidence" value="ECO:0007669"/>
    <property type="project" value="UniProtKB-KW"/>
</dbReference>
<dbReference type="OrthoDB" id="9801213at2"/>
<feature type="binding site" evidence="7 10">
    <location>
        <position position="296"/>
    </location>
    <ligand>
        <name>Mg(2+)</name>
        <dbReference type="ChEBI" id="CHEBI:18420"/>
    </ligand>
</feature>
<dbReference type="AlphaFoldDB" id="A0A0U9HPR1"/>
<dbReference type="STRING" id="86166.TAGGR_1340"/>
<proteinExistence type="inferred from homology"/>
<organism evidence="13 14">
    <name type="scientific">Thermodesulfovibrio aggregans</name>
    <dbReference type="NCBI Taxonomy" id="86166"/>
    <lineage>
        <taxon>Bacteria</taxon>
        <taxon>Pseudomonadati</taxon>
        <taxon>Nitrospirota</taxon>
        <taxon>Thermodesulfovibrionia</taxon>
        <taxon>Thermodesulfovibrionales</taxon>
        <taxon>Thermodesulfovibrionaceae</taxon>
        <taxon>Thermodesulfovibrio</taxon>
    </lineage>
</organism>
<comment type="pathway">
    <text evidence="1 7 8">Purine metabolism; IMP biosynthesis via de novo pathway; N(1)-(5-phospho-D-ribosyl)glycinamide from 5-phospho-alpha-D-ribose 1-diphosphate: step 1/2.</text>
</comment>
<dbReference type="InterPro" id="IPR029057">
    <property type="entry name" value="PRTase-like"/>
</dbReference>
<keyword evidence="6 7" id="KW-0315">Glutamine amidotransferase</keyword>
<name>A0A0U9HPR1_9BACT</name>
<dbReference type="RefSeq" id="WP_059175634.1">
    <property type="nucleotide sequence ID" value="NZ_BCNO01000001.1"/>
</dbReference>
<keyword evidence="14" id="KW-1185">Reference proteome</keyword>
<feature type="binding site" evidence="7 11">
    <location>
        <position position="449"/>
    </location>
    <ligand>
        <name>[4Fe-4S] cluster</name>
        <dbReference type="ChEBI" id="CHEBI:49883"/>
    </ligand>
</feature>
<feature type="domain" description="Glutamine amidotransferase type-2" evidence="12">
    <location>
        <begin position="14"/>
        <end position="232"/>
    </location>
</feature>
<dbReference type="PROSITE" id="PS51278">
    <property type="entry name" value="GATASE_TYPE_2"/>
    <property type="match status" value="1"/>
</dbReference>
<comment type="cofactor">
    <cofactor evidence="7 11">
        <name>[4Fe-4S] cluster</name>
        <dbReference type="ChEBI" id="CHEBI:49883"/>
    </cofactor>
    <text evidence="7 11">Binds 1 [4Fe-4S] cluster per subunit.</text>
</comment>
<keyword evidence="7" id="KW-0004">4Fe-4S</keyword>
<dbReference type="UniPathway" id="UPA00074">
    <property type="reaction ID" value="UER00124"/>
</dbReference>
<accession>A0A0U9HPR1</accession>
<dbReference type="EMBL" id="BCNO01000001">
    <property type="protein sequence ID" value="GAQ94162.1"/>
    <property type="molecule type" value="Genomic_DNA"/>
</dbReference>
<dbReference type="CDD" id="cd00715">
    <property type="entry name" value="GPATase_N"/>
    <property type="match status" value="1"/>
</dbReference>
<evidence type="ECO:0000256" key="2">
    <source>
        <dbReference type="ARBA" id="ARBA00010138"/>
    </source>
</evidence>
<evidence type="ECO:0000256" key="9">
    <source>
        <dbReference type="PIRSR" id="PIRSR000485-1"/>
    </source>
</evidence>
<dbReference type="InterPro" id="IPR005854">
    <property type="entry name" value="PurF"/>
</dbReference>
<comment type="caution">
    <text evidence="13">The sequence shown here is derived from an EMBL/GenBank/DDBJ whole genome shotgun (WGS) entry which is preliminary data.</text>
</comment>
<comment type="cofactor">
    <cofactor evidence="7 10">
        <name>Mg(2+)</name>
        <dbReference type="ChEBI" id="CHEBI:18420"/>
    </cofactor>
    <text evidence="7 10">Binds 1 Mg(2+) ion per subunit.</text>
</comment>
<comment type="catalytic activity">
    <reaction evidence="7 8">
        <text>5-phospho-beta-D-ribosylamine + L-glutamate + diphosphate = 5-phospho-alpha-D-ribose 1-diphosphate + L-glutamine + H2O</text>
        <dbReference type="Rhea" id="RHEA:14905"/>
        <dbReference type="ChEBI" id="CHEBI:15377"/>
        <dbReference type="ChEBI" id="CHEBI:29985"/>
        <dbReference type="ChEBI" id="CHEBI:33019"/>
        <dbReference type="ChEBI" id="CHEBI:58017"/>
        <dbReference type="ChEBI" id="CHEBI:58359"/>
        <dbReference type="ChEBI" id="CHEBI:58681"/>
        <dbReference type="EC" id="2.4.2.14"/>
    </reaction>
</comment>
<dbReference type="GO" id="GO:0006189">
    <property type="term" value="P:'de novo' IMP biosynthetic process"/>
    <property type="evidence" value="ECO:0007669"/>
    <property type="project" value="UniProtKB-UniRule"/>
</dbReference>
<dbReference type="InterPro" id="IPR000836">
    <property type="entry name" value="PRTase_dom"/>
</dbReference>
<comment type="function">
    <text evidence="7">Catalyzes the formation of phosphoribosylamine from phosphoribosylpyrophosphate (PRPP) and glutamine.</text>
</comment>
<gene>
    <name evidence="7" type="primary">purF</name>
    <name evidence="13" type="ORF">TAGGR_1340</name>
</gene>
<keyword evidence="4 7" id="KW-0808">Transferase</keyword>
<evidence type="ECO:0000256" key="6">
    <source>
        <dbReference type="ARBA" id="ARBA00022962"/>
    </source>
</evidence>
<evidence type="ECO:0000256" key="10">
    <source>
        <dbReference type="PIRSR" id="PIRSR000485-2"/>
    </source>
</evidence>
<dbReference type="GO" id="GO:0004044">
    <property type="term" value="F:amidophosphoribosyltransferase activity"/>
    <property type="evidence" value="ECO:0007669"/>
    <property type="project" value="UniProtKB-UniRule"/>
</dbReference>
<evidence type="ECO:0000256" key="5">
    <source>
        <dbReference type="ARBA" id="ARBA00022755"/>
    </source>
</evidence>
<dbReference type="SUPFAM" id="SSF53271">
    <property type="entry name" value="PRTase-like"/>
    <property type="match status" value="1"/>
</dbReference>
<evidence type="ECO:0000259" key="12">
    <source>
        <dbReference type="PROSITE" id="PS51278"/>
    </source>
</evidence>
<feature type="binding site" evidence="7 11">
    <location>
        <position position="248"/>
    </location>
    <ligand>
        <name>[4Fe-4S] cluster</name>
        <dbReference type="ChEBI" id="CHEBI:49883"/>
    </ligand>
</feature>
<reference evidence="14" key="1">
    <citation type="submission" date="2016-01" db="EMBL/GenBank/DDBJ databases">
        <title>Draft genome sequence of Thermodesulfovibrio aggregans strain TGE-P1.</title>
        <authorList>
            <person name="Sekiguchi Y."/>
            <person name="Ohashi A."/>
            <person name="Matsuura N."/>
            <person name="Tourlousse M.D."/>
        </authorList>
    </citation>
    <scope>NUCLEOTIDE SEQUENCE [LARGE SCALE GENOMIC DNA]</scope>
    <source>
        <strain evidence="14">TGE-P1</strain>
    </source>
</reference>
<dbReference type="NCBIfam" id="TIGR01134">
    <property type="entry name" value="purF"/>
    <property type="match status" value="1"/>
</dbReference>
<dbReference type="Gene3D" id="3.60.20.10">
    <property type="entry name" value="Glutamine Phosphoribosylpyrophosphate, subunit 1, domain 1"/>
    <property type="match status" value="1"/>
</dbReference>
<dbReference type="Proteomes" id="UP000054976">
    <property type="component" value="Unassembled WGS sequence"/>
</dbReference>
<evidence type="ECO:0000256" key="3">
    <source>
        <dbReference type="ARBA" id="ARBA00022676"/>
    </source>
</evidence>